<gene>
    <name evidence="1" type="ORF">OsI_09034</name>
</gene>
<name>A2X9W3_ORYSI</name>
<proteinExistence type="predicted"/>
<keyword evidence="2" id="KW-1185">Reference proteome</keyword>
<dbReference type="AlphaFoldDB" id="A2X9W3"/>
<evidence type="ECO:0000313" key="2">
    <source>
        <dbReference type="Proteomes" id="UP000007015"/>
    </source>
</evidence>
<protein>
    <submittedName>
        <fullName evidence="1">Uncharacterized protein</fullName>
    </submittedName>
</protein>
<reference evidence="1 2" key="1">
    <citation type="journal article" date="2005" name="PLoS Biol.">
        <title>The genomes of Oryza sativa: a history of duplications.</title>
        <authorList>
            <person name="Yu J."/>
            <person name="Wang J."/>
            <person name="Lin W."/>
            <person name="Li S."/>
            <person name="Li H."/>
            <person name="Zhou J."/>
            <person name="Ni P."/>
            <person name="Dong W."/>
            <person name="Hu S."/>
            <person name="Zeng C."/>
            <person name="Zhang J."/>
            <person name="Zhang Y."/>
            <person name="Li R."/>
            <person name="Xu Z."/>
            <person name="Li S."/>
            <person name="Li X."/>
            <person name="Zheng H."/>
            <person name="Cong L."/>
            <person name="Lin L."/>
            <person name="Yin J."/>
            <person name="Geng J."/>
            <person name="Li G."/>
            <person name="Shi J."/>
            <person name="Liu J."/>
            <person name="Lv H."/>
            <person name="Li J."/>
            <person name="Wang J."/>
            <person name="Deng Y."/>
            <person name="Ran L."/>
            <person name="Shi X."/>
            <person name="Wang X."/>
            <person name="Wu Q."/>
            <person name="Li C."/>
            <person name="Ren X."/>
            <person name="Wang J."/>
            <person name="Wang X."/>
            <person name="Li D."/>
            <person name="Liu D."/>
            <person name="Zhang X."/>
            <person name="Ji Z."/>
            <person name="Zhao W."/>
            <person name="Sun Y."/>
            <person name="Zhang Z."/>
            <person name="Bao J."/>
            <person name="Han Y."/>
            <person name="Dong L."/>
            <person name="Ji J."/>
            <person name="Chen P."/>
            <person name="Wu S."/>
            <person name="Liu J."/>
            <person name="Xiao Y."/>
            <person name="Bu D."/>
            <person name="Tan J."/>
            <person name="Yang L."/>
            <person name="Ye C."/>
            <person name="Zhang J."/>
            <person name="Xu J."/>
            <person name="Zhou Y."/>
            <person name="Yu Y."/>
            <person name="Zhang B."/>
            <person name="Zhuang S."/>
            <person name="Wei H."/>
            <person name="Liu B."/>
            <person name="Lei M."/>
            <person name="Yu H."/>
            <person name="Li Y."/>
            <person name="Xu H."/>
            <person name="Wei S."/>
            <person name="He X."/>
            <person name="Fang L."/>
            <person name="Zhang Z."/>
            <person name="Zhang Y."/>
            <person name="Huang X."/>
            <person name="Su Z."/>
            <person name="Tong W."/>
            <person name="Li J."/>
            <person name="Tong Z."/>
            <person name="Li S."/>
            <person name="Ye J."/>
            <person name="Wang L."/>
            <person name="Fang L."/>
            <person name="Lei T."/>
            <person name="Chen C."/>
            <person name="Chen H."/>
            <person name="Xu Z."/>
            <person name="Li H."/>
            <person name="Huang H."/>
            <person name="Zhang F."/>
            <person name="Xu H."/>
            <person name="Li N."/>
            <person name="Zhao C."/>
            <person name="Li S."/>
            <person name="Dong L."/>
            <person name="Huang Y."/>
            <person name="Li L."/>
            <person name="Xi Y."/>
            <person name="Qi Q."/>
            <person name="Li W."/>
            <person name="Zhang B."/>
            <person name="Hu W."/>
            <person name="Zhang Y."/>
            <person name="Tian X."/>
            <person name="Jiao Y."/>
            <person name="Liang X."/>
            <person name="Jin J."/>
            <person name="Gao L."/>
            <person name="Zheng W."/>
            <person name="Hao B."/>
            <person name="Liu S."/>
            <person name="Wang W."/>
            <person name="Yuan L."/>
            <person name="Cao M."/>
            <person name="McDermott J."/>
            <person name="Samudrala R."/>
            <person name="Wang J."/>
            <person name="Wong G.K."/>
            <person name="Yang H."/>
        </authorList>
    </citation>
    <scope>NUCLEOTIDE SEQUENCE [LARGE SCALE GENOMIC DNA]</scope>
    <source>
        <strain evidence="2">cv. 93-11</strain>
    </source>
</reference>
<dbReference type="HOGENOM" id="CLU_1985272_0_0_1"/>
<dbReference type="Proteomes" id="UP000007015">
    <property type="component" value="Chromosome 2"/>
</dbReference>
<sequence length="126" mass="12875">MMVAAGPPNNESNGGDGNNEVIVTAGTMAVSSANGDSQIQRPRLAASPSMAMAAARCCDDGGLSTVVEATSSGDGKLISNGAFMFKANCNGTTYFGSSWLDLPFLRPDLVTALTRVPWMAIVGLGT</sequence>
<evidence type="ECO:0000313" key="1">
    <source>
        <dbReference type="EMBL" id="EAY87623.1"/>
    </source>
</evidence>
<dbReference type="EMBL" id="CM000127">
    <property type="protein sequence ID" value="EAY87623.1"/>
    <property type="molecule type" value="Genomic_DNA"/>
</dbReference>
<accession>A2X9W3</accession>
<organism evidence="1 2">
    <name type="scientific">Oryza sativa subsp. indica</name>
    <name type="common">Rice</name>
    <dbReference type="NCBI Taxonomy" id="39946"/>
    <lineage>
        <taxon>Eukaryota</taxon>
        <taxon>Viridiplantae</taxon>
        <taxon>Streptophyta</taxon>
        <taxon>Embryophyta</taxon>
        <taxon>Tracheophyta</taxon>
        <taxon>Spermatophyta</taxon>
        <taxon>Magnoliopsida</taxon>
        <taxon>Liliopsida</taxon>
        <taxon>Poales</taxon>
        <taxon>Poaceae</taxon>
        <taxon>BOP clade</taxon>
        <taxon>Oryzoideae</taxon>
        <taxon>Oryzeae</taxon>
        <taxon>Oryzinae</taxon>
        <taxon>Oryza</taxon>
        <taxon>Oryza sativa</taxon>
    </lineage>
</organism>
<dbReference type="Gramene" id="BGIOSGA009096-TA">
    <property type="protein sequence ID" value="BGIOSGA009096-PA"/>
    <property type="gene ID" value="BGIOSGA009096"/>
</dbReference>
<dbReference type="OMA" id="FKANCNG"/>